<dbReference type="FunFam" id="1.50.40.10:FF:000109">
    <property type="entry name" value="Ornithine carrier protein AmcA/Ort1"/>
    <property type="match status" value="1"/>
</dbReference>
<dbReference type="GO" id="GO:0031966">
    <property type="term" value="C:mitochondrial membrane"/>
    <property type="evidence" value="ECO:0007669"/>
    <property type="project" value="UniProtKB-SubCell"/>
</dbReference>
<evidence type="ECO:0000256" key="4">
    <source>
        <dbReference type="ARBA" id="ARBA00022692"/>
    </source>
</evidence>
<evidence type="ECO:0008006" key="13">
    <source>
        <dbReference type="Google" id="ProtNLM"/>
    </source>
</evidence>
<evidence type="ECO:0000313" key="11">
    <source>
        <dbReference type="EMBL" id="KAG7531254.1"/>
    </source>
</evidence>
<evidence type="ECO:0000256" key="7">
    <source>
        <dbReference type="ARBA" id="ARBA00023128"/>
    </source>
</evidence>
<feature type="repeat" description="Solcar" evidence="9">
    <location>
        <begin position="138"/>
        <end position="276"/>
    </location>
</feature>
<sequence>MSEDAAPLDVGNASGALKDITFGSIAGMTSKLFEHPFDLVKVRLQSQPTDRPPAYQGPLDCFKQTFAKEGARGLYRGISAPIVGAAAENASLFLVYNKIQELIRSASRPGHTIFGSPIASLENGEPLSEKARGKRREMSMGELAMAAGMAGAFASFVLTPIELVKCTMQVQALAREGTFGAATSTPLHTGIAGRPCTLASSSTSHPVITSKPLANTLKSPITTRARPPLEGPGAIIRSVIAEHGIRGLWLGQVGTLFRETGGSAAWFSAYEVVSRAFLSYHTKNGRTATDPLTGERVPLSKKDLSTWELVLAGASAGMSYNIVLFPADCVKSAMQTQAELSKHDTLTDPSRQKGARPAPKFFEVAKKIYKSRGIRGLYAGCGVTVMRSAPSSAMIFLIYETLESKFGHYF</sequence>
<dbReference type="OrthoDB" id="2139348at2759"/>
<keyword evidence="4 9" id="KW-0812">Transmembrane</keyword>
<organism evidence="11 12">
    <name type="scientific">Filobasidium floriforme</name>
    <dbReference type="NCBI Taxonomy" id="5210"/>
    <lineage>
        <taxon>Eukaryota</taxon>
        <taxon>Fungi</taxon>
        <taxon>Dikarya</taxon>
        <taxon>Basidiomycota</taxon>
        <taxon>Agaricomycotina</taxon>
        <taxon>Tremellomycetes</taxon>
        <taxon>Filobasidiales</taxon>
        <taxon>Filobasidiaceae</taxon>
        <taxon>Filobasidium</taxon>
    </lineage>
</organism>
<dbReference type="InterPro" id="IPR018108">
    <property type="entry name" value="MCP_transmembrane"/>
</dbReference>
<evidence type="ECO:0000256" key="10">
    <source>
        <dbReference type="RuleBase" id="RU000488"/>
    </source>
</evidence>
<dbReference type="AlphaFoldDB" id="A0A8K0JIM6"/>
<dbReference type="GO" id="GO:0000064">
    <property type="term" value="F:L-ornithine transmembrane transporter activity"/>
    <property type="evidence" value="ECO:0007669"/>
    <property type="project" value="TreeGrafter"/>
</dbReference>
<keyword evidence="3 10" id="KW-0813">Transport</keyword>
<evidence type="ECO:0000256" key="2">
    <source>
        <dbReference type="ARBA" id="ARBA00006375"/>
    </source>
</evidence>
<evidence type="ECO:0000256" key="1">
    <source>
        <dbReference type="ARBA" id="ARBA00004225"/>
    </source>
</evidence>
<accession>A0A8K0JIM6</accession>
<comment type="similarity">
    <text evidence="2 10">Belongs to the mitochondrial carrier (TC 2.A.29) family.</text>
</comment>
<dbReference type="GO" id="GO:1990575">
    <property type="term" value="P:mitochondrial L-ornithine transmembrane transport"/>
    <property type="evidence" value="ECO:0007669"/>
    <property type="project" value="TreeGrafter"/>
</dbReference>
<protein>
    <recommendedName>
        <fullName evidence="13">Mitochondrial carrier</fullName>
    </recommendedName>
</protein>
<dbReference type="EMBL" id="JABELV010000096">
    <property type="protein sequence ID" value="KAG7531254.1"/>
    <property type="molecule type" value="Genomic_DNA"/>
</dbReference>
<keyword evidence="8 9" id="KW-0472">Membrane</keyword>
<evidence type="ECO:0000313" key="12">
    <source>
        <dbReference type="Proteomes" id="UP000812966"/>
    </source>
</evidence>
<feature type="repeat" description="Solcar" evidence="9">
    <location>
        <begin position="304"/>
        <end position="405"/>
    </location>
</feature>
<dbReference type="PROSITE" id="PS50920">
    <property type="entry name" value="SOLCAR"/>
    <property type="match status" value="3"/>
</dbReference>
<dbReference type="Gene3D" id="1.50.40.10">
    <property type="entry name" value="Mitochondrial carrier domain"/>
    <property type="match status" value="2"/>
</dbReference>
<evidence type="ECO:0000256" key="5">
    <source>
        <dbReference type="ARBA" id="ARBA00022737"/>
    </source>
</evidence>
<dbReference type="InterPro" id="IPR023395">
    <property type="entry name" value="MCP_dom_sf"/>
</dbReference>
<dbReference type="Pfam" id="PF00153">
    <property type="entry name" value="Mito_carr"/>
    <property type="match status" value="3"/>
</dbReference>
<proteinExistence type="inferred from homology"/>
<keyword evidence="5" id="KW-0677">Repeat</keyword>
<reference evidence="11" key="1">
    <citation type="submission" date="2020-04" db="EMBL/GenBank/DDBJ databases">
        <title>Analysis of mating type loci in Filobasidium floriforme.</title>
        <authorList>
            <person name="Nowrousian M."/>
        </authorList>
    </citation>
    <scope>NUCLEOTIDE SEQUENCE</scope>
    <source>
        <strain evidence="11">CBS 6242</strain>
    </source>
</reference>
<comment type="caution">
    <text evidence="11">The sequence shown here is derived from an EMBL/GenBank/DDBJ whole genome shotgun (WGS) entry which is preliminary data.</text>
</comment>
<keyword evidence="6" id="KW-1133">Transmembrane helix</keyword>
<dbReference type="SUPFAM" id="SSF103506">
    <property type="entry name" value="Mitochondrial carrier"/>
    <property type="match status" value="1"/>
</dbReference>
<keyword evidence="12" id="KW-1185">Reference proteome</keyword>
<evidence type="ECO:0000256" key="9">
    <source>
        <dbReference type="PROSITE-ProRule" id="PRU00282"/>
    </source>
</evidence>
<evidence type="ECO:0000256" key="3">
    <source>
        <dbReference type="ARBA" id="ARBA00022448"/>
    </source>
</evidence>
<dbReference type="PANTHER" id="PTHR45624">
    <property type="entry name" value="MITOCHONDRIAL BASIC AMINO ACIDS TRANSPORTER-RELATED"/>
    <property type="match status" value="1"/>
</dbReference>
<comment type="subcellular location">
    <subcellularLocation>
        <location evidence="1">Mitochondrion membrane</location>
        <topology evidence="1">Multi-pass membrane protein</topology>
    </subcellularLocation>
</comment>
<gene>
    <name evidence="11" type="ORF">FFLO_04496</name>
</gene>
<dbReference type="Proteomes" id="UP000812966">
    <property type="component" value="Unassembled WGS sequence"/>
</dbReference>
<dbReference type="PANTHER" id="PTHR45624:SF31">
    <property type="entry name" value="MITOCHONDRIAL ORNITHINE TRANSPORTER 1"/>
    <property type="match status" value="1"/>
</dbReference>
<keyword evidence="7" id="KW-0496">Mitochondrion</keyword>
<dbReference type="InterPro" id="IPR050567">
    <property type="entry name" value="Mitochondrial_Carrier"/>
</dbReference>
<feature type="repeat" description="Solcar" evidence="9">
    <location>
        <begin position="14"/>
        <end position="102"/>
    </location>
</feature>
<evidence type="ECO:0000256" key="6">
    <source>
        <dbReference type="ARBA" id="ARBA00022989"/>
    </source>
</evidence>
<name>A0A8K0JIM6_9TREE</name>
<evidence type="ECO:0000256" key="8">
    <source>
        <dbReference type="ARBA" id="ARBA00023136"/>
    </source>
</evidence>